<proteinExistence type="predicted"/>
<evidence type="ECO:0000313" key="3">
    <source>
        <dbReference type="Proteomes" id="UP000184364"/>
    </source>
</evidence>
<sequence length="24" mass="2851">VKYTKKQPVKQTKLTENQYIKALT</sequence>
<name>A0A1M7K7E2_9FLAO</name>
<reference evidence="3" key="2">
    <citation type="submission" date="2016-11" db="EMBL/GenBank/DDBJ databases">
        <authorList>
            <person name="Varghese N."/>
            <person name="Submissions S."/>
        </authorList>
    </citation>
    <scope>NUCLEOTIDE SEQUENCE [LARGE SCALE GENOMIC DNA]</scope>
    <source>
        <strain evidence="3">DSM 26899</strain>
    </source>
</reference>
<keyword evidence="3" id="KW-1185">Reference proteome</keyword>
<dbReference type="Proteomes" id="UP000184364">
    <property type="component" value="Unassembled WGS sequence"/>
</dbReference>
<evidence type="ECO:0000313" key="2">
    <source>
        <dbReference type="EMBL" id="SHM61200.1"/>
    </source>
</evidence>
<dbReference type="AlphaFoldDB" id="A0A1M7K7E2"/>
<accession>A0A1M7K7E2</accession>
<evidence type="ECO:0000313" key="1">
    <source>
        <dbReference type="EMBL" id="SHM41165.1"/>
    </source>
</evidence>
<reference evidence="2" key="1">
    <citation type="submission" date="2016-11" db="EMBL/GenBank/DDBJ databases">
        <authorList>
            <person name="Jaros S."/>
            <person name="Januszkiewicz K."/>
            <person name="Wedrychowicz H."/>
        </authorList>
    </citation>
    <scope>NUCLEOTIDE SEQUENCE [LARGE SCALE GENOMIC DNA]</scope>
    <source>
        <strain evidence="2">DSM 26899</strain>
    </source>
</reference>
<dbReference type="EMBL" id="FRAV01000047">
    <property type="protein sequence ID" value="SHM41165.1"/>
    <property type="molecule type" value="Genomic_DNA"/>
</dbReference>
<gene>
    <name evidence="1" type="ORF">SAMN05444267_10471</name>
    <name evidence="2" type="ORF">SAMN05444267_10581</name>
</gene>
<organism evidence="2 3">
    <name type="scientific">Chryseobacterium polytrichastri</name>
    <dbReference type="NCBI Taxonomy" id="1302687"/>
    <lineage>
        <taxon>Bacteria</taxon>
        <taxon>Pseudomonadati</taxon>
        <taxon>Bacteroidota</taxon>
        <taxon>Flavobacteriia</taxon>
        <taxon>Flavobacteriales</taxon>
        <taxon>Weeksellaceae</taxon>
        <taxon>Chryseobacterium group</taxon>
        <taxon>Chryseobacterium</taxon>
    </lineage>
</organism>
<dbReference type="EMBL" id="FRAV01000058">
    <property type="protein sequence ID" value="SHM61200.1"/>
    <property type="molecule type" value="Genomic_DNA"/>
</dbReference>
<protein>
    <submittedName>
        <fullName evidence="2">Uncharacterized protein</fullName>
    </submittedName>
</protein>
<feature type="non-terminal residue" evidence="2">
    <location>
        <position position="1"/>
    </location>
</feature>